<proteinExistence type="predicted"/>
<name>A0A1M7R6K9_9BURK</name>
<accession>A0A1M7R6K9</accession>
<organism evidence="1 2">
    <name type="scientific">Duganella sacchari</name>
    <dbReference type="NCBI Taxonomy" id="551987"/>
    <lineage>
        <taxon>Bacteria</taxon>
        <taxon>Pseudomonadati</taxon>
        <taxon>Pseudomonadota</taxon>
        <taxon>Betaproteobacteria</taxon>
        <taxon>Burkholderiales</taxon>
        <taxon>Oxalobacteraceae</taxon>
        <taxon>Telluria group</taxon>
        <taxon>Duganella</taxon>
    </lineage>
</organism>
<dbReference type="AlphaFoldDB" id="A0A1M7R6K9"/>
<dbReference type="Proteomes" id="UP000184339">
    <property type="component" value="Unassembled WGS sequence"/>
</dbReference>
<protein>
    <submittedName>
        <fullName evidence="1">Uncharacterized protein</fullName>
    </submittedName>
</protein>
<sequence>MEDYIAARLAGLDFGTSIEEFILGFELAELEGWGVWFHKTKEYMSYRPKMKAFVSVGQVEWTEVKELPAEQQFKFFSDALIAAVNRIATAKRKPKDFDYAALSRVLQYILNECDISLVCENEADD</sequence>
<keyword evidence="2" id="KW-1185">Reference proteome</keyword>
<evidence type="ECO:0000313" key="2">
    <source>
        <dbReference type="Proteomes" id="UP000184339"/>
    </source>
</evidence>
<evidence type="ECO:0000313" key="1">
    <source>
        <dbReference type="EMBL" id="SHN41045.1"/>
    </source>
</evidence>
<dbReference type="EMBL" id="FRCX01000011">
    <property type="protein sequence ID" value="SHN41045.1"/>
    <property type="molecule type" value="Genomic_DNA"/>
</dbReference>
<reference evidence="2" key="1">
    <citation type="submission" date="2016-11" db="EMBL/GenBank/DDBJ databases">
        <authorList>
            <person name="Varghese N."/>
            <person name="Submissions S."/>
        </authorList>
    </citation>
    <scope>NUCLEOTIDE SEQUENCE [LARGE SCALE GENOMIC DNA]</scope>
    <source>
        <strain evidence="2">Sac-22</strain>
    </source>
</reference>
<gene>
    <name evidence="1" type="ORF">SAMN05192549_111155</name>
</gene>